<evidence type="ECO:0000313" key="4">
    <source>
        <dbReference type="Proteomes" id="UP001202052"/>
    </source>
</evidence>
<reference evidence="3 4" key="1">
    <citation type="submission" date="2022-05" db="EMBL/GenBank/DDBJ databases">
        <title>Genome Resource of Streptomyces lavenduligriseus GA1-1, a Strain with Broad-Spectrum Antifungal Activity against Phytopathogenic Fungi.</title>
        <authorList>
            <person name="Qi D."/>
        </authorList>
    </citation>
    <scope>NUCLEOTIDE SEQUENCE [LARGE SCALE GENOMIC DNA]</scope>
    <source>
        <strain evidence="3 4">GA1-1</strain>
    </source>
</reference>
<dbReference type="InterPro" id="IPR025668">
    <property type="entry name" value="Tnp_DDE_dom"/>
</dbReference>
<keyword evidence="4" id="KW-1185">Reference proteome</keyword>
<dbReference type="RefSeq" id="WP_249493719.1">
    <property type="nucleotide sequence ID" value="NZ_JAMCCK010000199.1"/>
</dbReference>
<sequence length="298" mass="33732">PPAGQRLVSPYDSVARHGSKRDTDWQGWKVHITETCEPDQPNLITHVLTTTAPVHDVQVTDTIHEGLAEQNLLPAEHFVDSGYTEARVLVSAQRDYGIEIVGPVQGTAAWQAKDEGGFTQERFTIDWQAQEVSCPNGKLSRGWSDSTSQTGAAVIRVWFSIKDCGPCPVRSQCTRGTGRIGRRLTFRNREELDALRKAREEQKTDEWRRRYQTRAGIESTFSQGVRQMGLRRSRYHGVAKTHLQHQFTAAALNLSRIDAWITETPRGRSRTSHFRRLRPAPNPLTKHHRADIPDRVSP</sequence>
<proteinExistence type="predicted"/>
<evidence type="ECO:0000256" key="1">
    <source>
        <dbReference type="SAM" id="MobiDB-lite"/>
    </source>
</evidence>
<dbReference type="PANTHER" id="PTHR33408:SF2">
    <property type="entry name" value="TRANSPOSASE DDE DOMAIN-CONTAINING PROTEIN"/>
    <property type="match status" value="1"/>
</dbReference>
<dbReference type="Pfam" id="PF13751">
    <property type="entry name" value="DDE_Tnp_1_6"/>
    <property type="match status" value="1"/>
</dbReference>
<dbReference type="PANTHER" id="PTHR33408">
    <property type="entry name" value="TRANSPOSASE"/>
    <property type="match status" value="1"/>
</dbReference>
<organism evidence="3 4">
    <name type="scientific">Streptomyces lavenduligriseus</name>
    <dbReference type="NCBI Taxonomy" id="67315"/>
    <lineage>
        <taxon>Bacteria</taxon>
        <taxon>Bacillati</taxon>
        <taxon>Actinomycetota</taxon>
        <taxon>Actinomycetes</taxon>
        <taxon>Kitasatosporales</taxon>
        <taxon>Streptomycetaceae</taxon>
        <taxon>Streptomyces</taxon>
    </lineage>
</organism>
<feature type="domain" description="Transposase DDE" evidence="2">
    <location>
        <begin position="133"/>
        <end position="257"/>
    </location>
</feature>
<feature type="region of interest" description="Disordered" evidence="1">
    <location>
        <begin position="268"/>
        <end position="298"/>
    </location>
</feature>
<dbReference type="EMBL" id="JAMCCK010000199">
    <property type="protein sequence ID" value="MCL3999214.1"/>
    <property type="molecule type" value="Genomic_DNA"/>
</dbReference>
<accession>A0ABT0P643</accession>
<dbReference type="Proteomes" id="UP001202052">
    <property type="component" value="Unassembled WGS sequence"/>
</dbReference>
<evidence type="ECO:0000259" key="2">
    <source>
        <dbReference type="Pfam" id="PF13751"/>
    </source>
</evidence>
<gene>
    <name evidence="3" type="ORF">M4438_37980</name>
</gene>
<feature type="non-terminal residue" evidence="3">
    <location>
        <position position="1"/>
    </location>
</feature>
<feature type="compositionally biased region" description="Basic residues" evidence="1">
    <location>
        <begin position="268"/>
        <end position="278"/>
    </location>
</feature>
<protein>
    <submittedName>
        <fullName evidence="3">Transposase</fullName>
    </submittedName>
</protein>
<evidence type="ECO:0000313" key="3">
    <source>
        <dbReference type="EMBL" id="MCL3999214.1"/>
    </source>
</evidence>
<name>A0ABT0P643_9ACTN</name>
<comment type="caution">
    <text evidence="3">The sequence shown here is derived from an EMBL/GenBank/DDBJ whole genome shotgun (WGS) entry which is preliminary data.</text>
</comment>